<gene>
    <name evidence="1" type="ORF">IAB70_07180</name>
</gene>
<dbReference type="AlphaFoldDB" id="A0A9D1S9Y9"/>
<reference evidence="1" key="2">
    <citation type="journal article" date="2021" name="PeerJ">
        <title>Extensive microbial diversity within the chicken gut microbiome revealed by metagenomics and culture.</title>
        <authorList>
            <person name="Gilroy R."/>
            <person name="Ravi A."/>
            <person name="Getino M."/>
            <person name="Pursley I."/>
            <person name="Horton D.L."/>
            <person name="Alikhan N.F."/>
            <person name="Baker D."/>
            <person name="Gharbi K."/>
            <person name="Hall N."/>
            <person name="Watson M."/>
            <person name="Adriaenssens E.M."/>
            <person name="Foster-Nyarko E."/>
            <person name="Jarju S."/>
            <person name="Secka A."/>
            <person name="Antonio M."/>
            <person name="Oren A."/>
            <person name="Chaudhuri R.R."/>
            <person name="La Ragione R."/>
            <person name="Hildebrand F."/>
            <person name="Pallen M.J."/>
        </authorList>
    </citation>
    <scope>NUCLEOTIDE SEQUENCE</scope>
    <source>
        <strain evidence="1">CHK195-15760</strain>
    </source>
</reference>
<dbReference type="EMBL" id="DVNH01000056">
    <property type="protein sequence ID" value="HIU52371.1"/>
    <property type="molecule type" value="Genomic_DNA"/>
</dbReference>
<organism evidence="1 2">
    <name type="scientific">Candidatus Merdicola faecigallinarum</name>
    <dbReference type="NCBI Taxonomy" id="2840862"/>
    <lineage>
        <taxon>Bacteria</taxon>
        <taxon>Bacillati</taxon>
        <taxon>Bacillota</taxon>
        <taxon>Clostridia</taxon>
        <taxon>Candidatus Merdicola</taxon>
    </lineage>
</organism>
<dbReference type="NCBIfam" id="NF046065">
    <property type="entry name" value="MtxRegRemB"/>
    <property type="match status" value="1"/>
</dbReference>
<sequence length="87" mass="10233">MFLHIGDNYIVNENDLIMICNIESMKDTKEYKKLMKELKERHNLKGEKDIDPKSFIITKENNKIVGYETNISSITIAKRAQMNKEIK</sequence>
<evidence type="ECO:0000313" key="1">
    <source>
        <dbReference type="EMBL" id="HIU52371.1"/>
    </source>
</evidence>
<reference evidence="1" key="1">
    <citation type="submission" date="2020-10" db="EMBL/GenBank/DDBJ databases">
        <authorList>
            <person name="Gilroy R."/>
        </authorList>
    </citation>
    <scope>NUCLEOTIDE SEQUENCE</scope>
    <source>
        <strain evidence="1">CHK195-15760</strain>
    </source>
</reference>
<accession>A0A9D1S9Y9</accession>
<name>A0A9D1S9Y9_9FIRM</name>
<dbReference type="Proteomes" id="UP000824093">
    <property type="component" value="Unassembled WGS sequence"/>
</dbReference>
<protein>
    <submittedName>
        <fullName evidence="1">DUF370 domain-containing protein</fullName>
    </submittedName>
</protein>
<comment type="caution">
    <text evidence="1">The sequence shown here is derived from an EMBL/GenBank/DDBJ whole genome shotgun (WGS) entry which is preliminary data.</text>
</comment>
<proteinExistence type="predicted"/>
<evidence type="ECO:0000313" key="2">
    <source>
        <dbReference type="Proteomes" id="UP000824093"/>
    </source>
</evidence>